<reference evidence="1 2" key="1">
    <citation type="submission" date="2019-04" db="EMBL/GenBank/DDBJ databases">
        <title>Genome sequence of Bacillus hwajinpoensis strain Y2.</title>
        <authorList>
            <person name="Fair J.L."/>
            <person name="Maclea K.S."/>
        </authorList>
    </citation>
    <scope>NUCLEOTIDE SEQUENCE [LARGE SCALE GENOMIC DNA]</scope>
    <source>
        <strain evidence="1 2">Y2</strain>
    </source>
</reference>
<evidence type="ECO:0000313" key="2">
    <source>
        <dbReference type="Proteomes" id="UP000310541"/>
    </source>
</evidence>
<comment type="caution">
    <text evidence="1">The sequence shown here is derived from an EMBL/GenBank/DDBJ whole genome shotgun (WGS) entry which is preliminary data.</text>
</comment>
<accession>A0A4U1MNU7</accession>
<gene>
    <name evidence="1" type="ORF">FBF83_06285</name>
</gene>
<evidence type="ECO:0000313" key="1">
    <source>
        <dbReference type="EMBL" id="TKD72385.1"/>
    </source>
</evidence>
<sequence>MSHQLLSKYTKVLYQVMIAIQFIKQYQSRTCDIRQISILTGFSEEAILEAIEFGEHRQQDRHEVINSKRSE</sequence>
<dbReference type="EMBL" id="SWFM01000001">
    <property type="protein sequence ID" value="TKD72385.1"/>
    <property type="molecule type" value="Genomic_DNA"/>
</dbReference>
<dbReference type="OrthoDB" id="2890371at2"/>
<organism evidence="1 2">
    <name type="scientific">Guptibacillus hwajinpoensis</name>
    <dbReference type="NCBI Taxonomy" id="208199"/>
    <lineage>
        <taxon>Bacteria</taxon>
        <taxon>Bacillati</taxon>
        <taxon>Bacillota</taxon>
        <taxon>Bacilli</taxon>
        <taxon>Bacillales</taxon>
        <taxon>Guptibacillaceae</taxon>
        <taxon>Guptibacillus</taxon>
    </lineage>
</organism>
<protein>
    <submittedName>
        <fullName evidence="1">Uncharacterized protein</fullName>
    </submittedName>
</protein>
<dbReference type="AlphaFoldDB" id="A0A4U1MNU7"/>
<dbReference type="Proteomes" id="UP000310541">
    <property type="component" value="Unassembled WGS sequence"/>
</dbReference>
<name>A0A4U1MNU7_9BACL</name>
<dbReference type="RefSeq" id="WP_136946236.1">
    <property type="nucleotide sequence ID" value="NZ_SWFM01000001.1"/>
</dbReference>
<proteinExistence type="predicted"/>